<dbReference type="GO" id="GO:0006508">
    <property type="term" value="P:proteolysis"/>
    <property type="evidence" value="ECO:0007669"/>
    <property type="project" value="InterPro"/>
</dbReference>
<dbReference type="GO" id="GO:0004553">
    <property type="term" value="F:hydrolase activity, hydrolyzing O-glycosyl compounds"/>
    <property type="evidence" value="ECO:0007669"/>
    <property type="project" value="InterPro"/>
</dbReference>
<accession>A0A5K7XM43</accession>
<protein>
    <recommendedName>
        <fullName evidence="2">Peptidase S9 prolyl oligopeptidase catalytic domain-containing protein</fullName>
    </recommendedName>
</protein>
<dbReference type="InterPro" id="IPR029058">
    <property type="entry name" value="AB_hydrolase_fold"/>
</dbReference>
<dbReference type="Pfam" id="PF00326">
    <property type="entry name" value="Peptidase_S9"/>
    <property type="match status" value="1"/>
</dbReference>
<feature type="domain" description="Peptidase S9 prolyl oligopeptidase catalytic" evidence="2">
    <location>
        <begin position="80"/>
        <end position="176"/>
    </location>
</feature>
<dbReference type="PROSITE" id="PS00018">
    <property type="entry name" value="EF_HAND_1"/>
    <property type="match status" value="2"/>
</dbReference>
<sequence>MSPLGGFRLAVAALVLQWSGTATQAASILSTMTYKSSVTSDAGGKLDLKAELNYESTRSGAPIAVVMHGYSGSTGKAAEVRANAQRLRDAGFFVVSVSLRGRDGSDGVRDSGGVEIYDIYDAVEYVKATYPSRVNAGNVSITGYSGGGGNAMSALTKFPDYFRAGSSYFGMGDYGYDAVNGWYANGSDSSHRSQMVADIGNPAFNNVTIQDRYQSRASNLASANNPYSEIHLFVNQNEPTCPPVNVTTYRDTAVAAATTPGEFNNITVHIGGTGQYVDFNNNGVNEASELQNWPHGYPDANQQNAAESWYLSRLLSGSIPQPVLNLQDELVVAGFVTTKRFSLWLGDGQNSVGDLAYDLTGNEWSFELGIASNVKTIEGTLKVDTSALAGQPLAARLNGVVIEQLVGGGSYQLTNFGDNDVLTLSVTAPGDFNGDGEVNAADLDRWKANFPLSSGATANTGDGDGDGDVDGSDFLIWQEHFTVPSEPPSVAVPEPQGLWQPVAIGAFAAIAMRRRAAGLVLRRATA</sequence>
<dbReference type="InterPro" id="IPR002105">
    <property type="entry name" value="Dockerin_1_rpt"/>
</dbReference>
<name>A0A5K7XM43_9BACT</name>
<evidence type="ECO:0000313" key="3">
    <source>
        <dbReference type="EMBL" id="BBO35633.1"/>
    </source>
</evidence>
<proteinExistence type="predicted"/>
<feature type="signal peptide" evidence="1">
    <location>
        <begin position="1"/>
        <end position="24"/>
    </location>
</feature>
<dbReference type="GO" id="GO:0000272">
    <property type="term" value="P:polysaccharide catabolic process"/>
    <property type="evidence" value="ECO:0007669"/>
    <property type="project" value="InterPro"/>
</dbReference>
<dbReference type="AlphaFoldDB" id="A0A5K7XM43"/>
<dbReference type="Proteomes" id="UP000326837">
    <property type="component" value="Chromosome"/>
</dbReference>
<dbReference type="KEGG" id="lpav:PLANPX_5245"/>
<dbReference type="InterPro" id="IPR001375">
    <property type="entry name" value="Peptidase_S9_cat"/>
</dbReference>
<dbReference type="GO" id="GO:0008236">
    <property type="term" value="F:serine-type peptidase activity"/>
    <property type="evidence" value="ECO:0007669"/>
    <property type="project" value="InterPro"/>
</dbReference>
<keyword evidence="4" id="KW-1185">Reference proteome</keyword>
<dbReference type="Gene3D" id="3.40.50.1820">
    <property type="entry name" value="alpha/beta hydrolase"/>
    <property type="match status" value="1"/>
</dbReference>
<evidence type="ECO:0000313" key="4">
    <source>
        <dbReference type="Proteomes" id="UP000326837"/>
    </source>
</evidence>
<dbReference type="SUPFAM" id="SSF63446">
    <property type="entry name" value="Type I dockerin domain"/>
    <property type="match status" value="1"/>
</dbReference>
<keyword evidence="1" id="KW-0732">Signal</keyword>
<dbReference type="SUPFAM" id="SSF53474">
    <property type="entry name" value="alpha/beta-Hydrolases"/>
    <property type="match status" value="1"/>
</dbReference>
<gene>
    <name evidence="3" type="ORF">PLANPX_5245</name>
</gene>
<evidence type="ECO:0000259" key="2">
    <source>
        <dbReference type="Pfam" id="PF00326"/>
    </source>
</evidence>
<feature type="chain" id="PRO_5025017243" description="Peptidase S9 prolyl oligopeptidase catalytic domain-containing protein" evidence="1">
    <location>
        <begin position="25"/>
        <end position="526"/>
    </location>
</feature>
<dbReference type="EMBL" id="AP021861">
    <property type="protein sequence ID" value="BBO35633.1"/>
    <property type="molecule type" value="Genomic_DNA"/>
</dbReference>
<dbReference type="InterPro" id="IPR036439">
    <property type="entry name" value="Dockerin_dom_sf"/>
</dbReference>
<reference evidence="4" key="1">
    <citation type="submission" date="2019-10" db="EMBL/GenBank/DDBJ databases">
        <title>Lacipirellula parvula gen. nov., sp. nov., representing a lineage of planctomycetes widespread in freshwater anoxic habitats, and description of the family Lacipirellulaceae.</title>
        <authorList>
            <person name="Dedysh S.N."/>
            <person name="Kulichevskaya I.S."/>
            <person name="Beletsky A.V."/>
            <person name="Rakitin A.L."/>
            <person name="Mardanov A.V."/>
            <person name="Ivanova A.A."/>
            <person name="Saltykova V.X."/>
            <person name="Rijpstra W.I.C."/>
            <person name="Sinninghe Damste J.S."/>
            <person name="Ravin N.V."/>
        </authorList>
    </citation>
    <scope>NUCLEOTIDE SEQUENCE [LARGE SCALE GENOMIC DNA]</scope>
    <source>
        <strain evidence="4">PX69</strain>
    </source>
</reference>
<dbReference type="RefSeq" id="WP_152100974.1">
    <property type="nucleotide sequence ID" value="NZ_AP021861.1"/>
</dbReference>
<evidence type="ECO:0000256" key="1">
    <source>
        <dbReference type="SAM" id="SignalP"/>
    </source>
</evidence>
<dbReference type="InterPro" id="IPR018247">
    <property type="entry name" value="EF_Hand_1_Ca_BS"/>
</dbReference>
<dbReference type="Pfam" id="PF00404">
    <property type="entry name" value="Dockerin_1"/>
    <property type="match status" value="1"/>
</dbReference>
<organism evidence="3 4">
    <name type="scientific">Lacipirellula parvula</name>
    <dbReference type="NCBI Taxonomy" id="2650471"/>
    <lineage>
        <taxon>Bacteria</taxon>
        <taxon>Pseudomonadati</taxon>
        <taxon>Planctomycetota</taxon>
        <taxon>Planctomycetia</taxon>
        <taxon>Pirellulales</taxon>
        <taxon>Lacipirellulaceae</taxon>
        <taxon>Lacipirellula</taxon>
    </lineage>
</organism>
<dbReference type="Gene3D" id="1.10.1330.10">
    <property type="entry name" value="Dockerin domain"/>
    <property type="match status" value="1"/>
</dbReference>